<protein>
    <submittedName>
        <fullName evidence="4">DUF971 domain-containing protein</fullName>
    </submittedName>
</protein>
<keyword evidence="2" id="KW-0408">Iron</keyword>
<dbReference type="InterPro" id="IPR010376">
    <property type="entry name" value="GBBH-like_N"/>
</dbReference>
<reference evidence="4" key="1">
    <citation type="submission" date="2021-04" db="EMBL/GenBank/DDBJ databases">
        <title>Phylogenetic analysis of Acidobacteriaceae.</title>
        <authorList>
            <person name="Qiu L."/>
            <person name="Zhang Q."/>
        </authorList>
    </citation>
    <scope>NUCLEOTIDE SEQUENCE</scope>
    <source>
        <strain evidence="4">DSM 25168</strain>
    </source>
</reference>
<evidence type="ECO:0000256" key="2">
    <source>
        <dbReference type="ARBA" id="ARBA00023004"/>
    </source>
</evidence>
<gene>
    <name evidence="4" type="ORF">MOP44_00920</name>
</gene>
<dbReference type="EMBL" id="CP093313">
    <property type="protein sequence ID" value="UWZ84512.1"/>
    <property type="molecule type" value="Genomic_DNA"/>
</dbReference>
<dbReference type="GO" id="GO:0046872">
    <property type="term" value="F:metal ion binding"/>
    <property type="evidence" value="ECO:0007669"/>
    <property type="project" value="UniProtKB-KW"/>
</dbReference>
<proteinExistence type="predicted"/>
<keyword evidence="5" id="KW-1185">Reference proteome</keyword>
<dbReference type="KEGG" id="orp:MOP44_00920"/>
<dbReference type="AlphaFoldDB" id="A0A9J7BP74"/>
<feature type="domain" description="Gamma-butyrobetaine hydroxylase-like N-terminal" evidence="3">
    <location>
        <begin position="39"/>
        <end position="131"/>
    </location>
</feature>
<dbReference type="Gene3D" id="3.30.2020.30">
    <property type="match status" value="1"/>
</dbReference>
<evidence type="ECO:0000313" key="4">
    <source>
        <dbReference type="EMBL" id="UWZ84512.1"/>
    </source>
</evidence>
<sequence length="151" mass="16927">MSHEGIRFSSKEDMAREAVADRQLSRAAVTPTKVRVLITEGKGLEIEWSDGHRSAWNFGWLRNACPCATCNEEREQQGRKPGQPKKKAAELLPMYAPPAKPTSAQAVGRYAIQFNWLDGHNSGIYSFDFLRRHCQCSECKFERGETAGAPN</sequence>
<accession>A0A9J7BP74</accession>
<dbReference type="InterPro" id="IPR038492">
    <property type="entry name" value="GBBH-like_N_sf"/>
</dbReference>
<dbReference type="Pfam" id="PF06155">
    <property type="entry name" value="GBBH-like_N"/>
    <property type="match status" value="1"/>
</dbReference>
<evidence type="ECO:0000256" key="1">
    <source>
        <dbReference type="ARBA" id="ARBA00022723"/>
    </source>
</evidence>
<dbReference type="PANTHER" id="PTHR35303">
    <property type="entry name" value="OS02G0197800 PROTEIN"/>
    <property type="match status" value="1"/>
</dbReference>
<keyword evidence="1" id="KW-0479">Metal-binding</keyword>
<dbReference type="RefSeq" id="WP_260794017.1">
    <property type="nucleotide sequence ID" value="NZ_CP093313.1"/>
</dbReference>
<evidence type="ECO:0000313" key="5">
    <source>
        <dbReference type="Proteomes" id="UP001059380"/>
    </source>
</evidence>
<dbReference type="Proteomes" id="UP001059380">
    <property type="component" value="Chromosome"/>
</dbReference>
<organism evidence="4 5">
    <name type="scientific">Occallatibacter riparius</name>
    <dbReference type="NCBI Taxonomy" id="1002689"/>
    <lineage>
        <taxon>Bacteria</taxon>
        <taxon>Pseudomonadati</taxon>
        <taxon>Acidobacteriota</taxon>
        <taxon>Terriglobia</taxon>
        <taxon>Terriglobales</taxon>
        <taxon>Acidobacteriaceae</taxon>
        <taxon>Occallatibacter</taxon>
    </lineage>
</organism>
<evidence type="ECO:0000259" key="3">
    <source>
        <dbReference type="Pfam" id="PF06155"/>
    </source>
</evidence>
<name>A0A9J7BP74_9BACT</name>